<dbReference type="InterPro" id="IPR040582">
    <property type="entry name" value="OB_MalK-like"/>
</dbReference>
<keyword evidence="9" id="KW-1185">Reference proteome</keyword>
<reference evidence="8 9" key="1">
    <citation type="submission" date="2020-03" db="EMBL/GenBank/DDBJ databases">
        <title>Whole genome sequencing of clinical and environmental type strains of Ochrobactrum.</title>
        <authorList>
            <person name="Dharne M."/>
        </authorList>
    </citation>
    <scope>NUCLEOTIDE SEQUENCE [LARGE SCALE GENOMIC DNA]</scope>
    <source>
        <strain evidence="8 9">DSM 22292</strain>
    </source>
</reference>
<dbReference type="InterPro" id="IPR027417">
    <property type="entry name" value="P-loop_NTPase"/>
</dbReference>
<dbReference type="Pfam" id="PF00005">
    <property type="entry name" value="ABC_tran"/>
    <property type="match status" value="1"/>
</dbReference>
<keyword evidence="5 8" id="KW-0067">ATP-binding</keyword>
<keyword evidence="4" id="KW-0547">Nucleotide-binding</keyword>
<comment type="subcellular location">
    <subcellularLocation>
        <location evidence="1">Cell inner membrane</location>
    </subcellularLocation>
</comment>
<dbReference type="NCBIfam" id="NF008653">
    <property type="entry name" value="PRK11650.1"/>
    <property type="match status" value="1"/>
</dbReference>
<protein>
    <submittedName>
        <fullName evidence="8">Sn-glycerol-3-phosphate ABC transporter ATP-binding protein UgpC</fullName>
    </submittedName>
</protein>
<comment type="caution">
    <text evidence="8">The sequence shown here is derived from an EMBL/GenBank/DDBJ whole genome shotgun (WGS) entry which is preliminary data.</text>
</comment>
<dbReference type="SMART" id="SM00382">
    <property type="entry name" value="AAA"/>
    <property type="match status" value="1"/>
</dbReference>
<dbReference type="SUPFAM" id="SSF52540">
    <property type="entry name" value="P-loop containing nucleoside triphosphate hydrolases"/>
    <property type="match status" value="1"/>
</dbReference>
<dbReference type="GO" id="GO:0005524">
    <property type="term" value="F:ATP binding"/>
    <property type="evidence" value="ECO:0007669"/>
    <property type="project" value="UniProtKB-KW"/>
</dbReference>
<evidence type="ECO:0000256" key="2">
    <source>
        <dbReference type="ARBA" id="ARBA00005417"/>
    </source>
</evidence>
<dbReference type="Gene3D" id="3.40.50.300">
    <property type="entry name" value="P-loop containing nucleotide triphosphate hydrolases"/>
    <property type="match status" value="1"/>
</dbReference>
<dbReference type="SUPFAM" id="SSF50331">
    <property type="entry name" value="MOP-like"/>
    <property type="match status" value="1"/>
</dbReference>
<sequence length="402" mass="43997">MASIDIQSVRKSYGEHAVLHGVDLEIKDGEFIVLVGPSGCGKSTLLRMIAGLEDITSGQVQISGKRVNELAPDRDIAMVFQSYALYPHMSVADNMSYSMRLRKTPKEKIASAIQSTAAKLGLEPLLERRPKALSGGQRQRVAMGRAIVRQPKAFLFDEPLSNLDARLREQMRAEIKKLHGELKATSIYVTHDQIEAMTLADRIVAMHGGVVQQVGSPLELYDRPANLFVAGFIGSPAMNFLDVTYLEQDGDPRLKLKDGTLIALPQPLNLRDGAKATLGIRPEHVHIEKSAGLPADVDLVEPTGFGIILHLGLHGLPFKIFTLDRDALHMQGSIQVSFPAQHLHLSMATETGWSRERFSNPWRSAPGCSATTGRPGASCRPAGSTEAPRSRLRQPEPDRLSK</sequence>
<proteinExistence type="inferred from homology"/>
<organism evidence="8 9">
    <name type="scientific">Brucella ciceri</name>
    <dbReference type="NCBI Taxonomy" id="391287"/>
    <lineage>
        <taxon>Bacteria</taxon>
        <taxon>Pseudomonadati</taxon>
        <taxon>Pseudomonadota</taxon>
        <taxon>Alphaproteobacteria</taxon>
        <taxon>Hyphomicrobiales</taxon>
        <taxon>Brucellaceae</taxon>
        <taxon>Brucella/Ochrobactrum group</taxon>
        <taxon>Brucella</taxon>
    </lineage>
</organism>
<dbReference type="Pfam" id="PF17912">
    <property type="entry name" value="OB_MalK"/>
    <property type="match status" value="1"/>
</dbReference>
<dbReference type="InterPro" id="IPR003439">
    <property type="entry name" value="ABC_transporter-like_ATP-bd"/>
</dbReference>
<dbReference type="InterPro" id="IPR015855">
    <property type="entry name" value="ABC_transpr_MalK-like"/>
</dbReference>
<feature type="region of interest" description="Disordered" evidence="6">
    <location>
        <begin position="364"/>
        <end position="402"/>
    </location>
</feature>
<dbReference type="PROSITE" id="PS00211">
    <property type="entry name" value="ABC_TRANSPORTER_1"/>
    <property type="match status" value="1"/>
</dbReference>
<dbReference type="PANTHER" id="PTHR43875">
    <property type="entry name" value="MALTODEXTRIN IMPORT ATP-BINDING PROTEIN MSMX"/>
    <property type="match status" value="1"/>
</dbReference>
<dbReference type="PANTHER" id="PTHR43875:SF10">
    <property type="entry name" value="BLL2173 PROTEIN"/>
    <property type="match status" value="1"/>
</dbReference>
<evidence type="ECO:0000256" key="6">
    <source>
        <dbReference type="SAM" id="MobiDB-lite"/>
    </source>
</evidence>
<dbReference type="EMBL" id="JAAVLR010000001">
    <property type="protein sequence ID" value="NKC28213.1"/>
    <property type="molecule type" value="Genomic_DNA"/>
</dbReference>
<dbReference type="InterPro" id="IPR047641">
    <property type="entry name" value="ABC_transpr_MalK/UgpC-like"/>
</dbReference>
<evidence type="ECO:0000313" key="9">
    <source>
        <dbReference type="Proteomes" id="UP000568486"/>
    </source>
</evidence>
<evidence type="ECO:0000313" key="8">
    <source>
        <dbReference type="EMBL" id="NKC28213.1"/>
    </source>
</evidence>
<evidence type="ECO:0000259" key="7">
    <source>
        <dbReference type="PROSITE" id="PS50893"/>
    </source>
</evidence>
<dbReference type="InterPro" id="IPR017871">
    <property type="entry name" value="ABC_transporter-like_CS"/>
</dbReference>
<evidence type="ECO:0000256" key="1">
    <source>
        <dbReference type="ARBA" id="ARBA00004533"/>
    </source>
</evidence>
<dbReference type="InterPro" id="IPR003593">
    <property type="entry name" value="AAA+_ATPase"/>
</dbReference>
<evidence type="ECO:0000256" key="5">
    <source>
        <dbReference type="ARBA" id="ARBA00022840"/>
    </source>
</evidence>
<keyword evidence="3" id="KW-0813">Transport</keyword>
<gene>
    <name evidence="8" type="primary">ugpC</name>
    <name evidence="8" type="ORF">HED52_08790</name>
</gene>
<feature type="compositionally biased region" description="Basic and acidic residues" evidence="6">
    <location>
        <begin position="393"/>
        <end position="402"/>
    </location>
</feature>
<accession>A0ABX1DUQ4</accession>
<name>A0ABX1DUQ4_9HYPH</name>
<dbReference type="Gene3D" id="2.40.50.100">
    <property type="match status" value="1"/>
</dbReference>
<dbReference type="InterPro" id="IPR008995">
    <property type="entry name" value="Mo/tungstate-bd_C_term_dom"/>
</dbReference>
<dbReference type="Proteomes" id="UP000568486">
    <property type="component" value="Unassembled WGS sequence"/>
</dbReference>
<evidence type="ECO:0000256" key="4">
    <source>
        <dbReference type="ARBA" id="ARBA00022741"/>
    </source>
</evidence>
<feature type="domain" description="ABC transporter" evidence="7">
    <location>
        <begin position="4"/>
        <end position="233"/>
    </location>
</feature>
<evidence type="ECO:0000256" key="3">
    <source>
        <dbReference type="ARBA" id="ARBA00022448"/>
    </source>
</evidence>
<dbReference type="CDD" id="cd03301">
    <property type="entry name" value="ABC_MalK_N"/>
    <property type="match status" value="1"/>
</dbReference>
<comment type="similarity">
    <text evidence="2">Belongs to the ABC transporter superfamily.</text>
</comment>
<dbReference type="PROSITE" id="PS50893">
    <property type="entry name" value="ABC_TRANSPORTER_2"/>
    <property type="match status" value="1"/>
</dbReference>